<feature type="compositionally biased region" description="Basic residues" evidence="1">
    <location>
        <begin position="347"/>
        <end position="356"/>
    </location>
</feature>
<feature type="compositionally biased region" description="Low complexity" evidence="1">
    <location>
        <begin position="85"/>
        <end position="100"/>
    </location>
</feature>
<feature type="compositionally biased region" description="Low complexity" evidence="1">
    <location>
        <begin position="1"/>
        <end position="15"/>
    </location>
</feature>
<evidence type="ECO:0000313" key="2">
    <source>
        <dbReference type="EMBL" id="CAA9504577.1"/>
    </source>
</evidence>
<dbReference type="AlphaFoldDB" id="A0A6J4ST45"/>
<gene>
    <name evidence="2" type="ORF">AVDCRST_MAG13-2433</name>
</gene>
<feature type="compositionally biased region" description="Basic and acidic residues" evidence="1">
    <location>
        <begin position="332"/>
        <end position="346"/>
    </location>
</feature>
<name>A0A6J4ST45_9ACTN</name>
<feature type="region of interest" description="Disordered" evidence="1">
    <location>
        <begin position="1"/>
        <end position="101"/>
    </location>
</feature>
<organism evidence="2">
    <name type="scientific">uncultured Solirubrobacteraceae bacterium</name>
    <dbReference type="NCBI Taxonomy" id="1162706"/>
    <lineage>
        <taxon>Bacteria</taxon>
        <taxon>Bacillati</taxon>
        <taxon>Actinomycetota</taxon>
        <taxon>Thermoleophilia</taxon>
        <taxon>Solirubrobacterales</taxon>
        <taxon>Solirubrobacteraceae</taxon>
        <taxon>environmental samples</taxon>
    </lineage>
</organism>
<reference evidence="2" key="1">
    <citation type="submission" date="2020-02" db="EMBL/GenBank/DDBJ databases">
        <authorList>
            <person name="Meier V. D."/>
        </authorList>
    </citation>
    <scope>NUCLEOTIDE SEQUENCE</scope>
    <source>
        <strain evidence="2">AVDCRST_MAG13</strain>
    </source>
</reference>
<dbReference type="EMBL" id="CADCVO010000389">
    <property type="protein sequence ID" value="CAA9504577.1"/>
    <property type="molecule type" value="Genomic_DNA"/>
</dbReference>
<feature type="region of interest" description="Disordered" evidence="1">
    <location>
        <begin position="327"/>
        <end position="404"/>
    </location>
</feature>
<proteinExistence type="predicted"/>
<protein>
    <submittedName>
        <fullName evidence="2">Uncharacterized protein</fullName>
    </submittedName>
</protein>
<feature type="compositionally biased region" description="Low complexity" evidence="1">
    <location>
        <begin position="365"/>
        <end position="382"/>
    </location>
</feature>
<feature type="compositionally biased region" description="Gly residues" evidence="1">
    <location>
        <begin position="393"/>
        <end position="404"/>
    </location>
</feature>
<sequence>GVLAPRAAAFSAARRAAGDRRAQRRGDAHGGADDVQRGERPARPVHRAPERRGGDLLRALGLPALPPLGRRPDRGDAPAAPGPVRPRAAAADPARLLAGADRPDDLARARRPLLRRLVDLLRPPAEPQHLHAHRGARPRVDAQRRALLLRRAAPLRPGLRPLARAPARPGAAAGGARGARRPRGGVRGGPHARAPRPSRRRLLLRPARHVPLVRPRDDPRGAQRPPRPPGAGGPAGAPAGGQRAPVGAVARGRARARRPHPPRPAARVPVHLHGVRLVHRALGVRPAGGAHGPARGLPRGRPRLAAHAAGLAAARVAGARLLRDLPLARPARRGDHRDGDRREGPRGRVRRRHRAHGGGGRGLRGRLVVPARAPAPAAQGPAGPAPRRPARGQGAGAGAGAGRP</sequence>
<feature type="compositionally biased region" description="Basic and acidic residues" evidence="1">
    <location>
        <begin position="16"/>
        <end position="55"/>
    </location>
</feature>
<evidence type="ECO:0000256" key="1">
    <source>
        <dbReference type="SAM" id="MobiDB-lite"/>
    </source>
</evidence>
<accession>A0A6J4ST45</accession>
<feature type="compositionally biased region" description="Low complexity" evidence="1">
    <location>
        <begin position="240"/>
        <end position="251"/>
    </location>
</feature>
<feature type="region of interest" description="Disordered" evidence="1">
    <location>
        <begin position="159"/>
        <end position="269"/>
    </location>
</feature>
<feature type="non-terminal residue" evidence="2">
    <location>
        <position position="1"/>
    </location>
</feature>
<feature type="compositionally biased region" description="Basic residues" evidence="1">
    <location>
        <begin position="252"/>
        <end position="261"/>
    </location>
</feature>
<feature type="non-terminal residue" evidence="2">
    <location>
        <position position="404"/>
    </location>
</feature>
<feature type="compositionally biased region" description="Basic residues" evidence="1">
    <location>
        <begin position="193"/>
        <end position="208"/>
    </location>
</feature>
<feature type="compositionally biased region" description="Low complexity" evidence="1">
    <location>
        <begin position="159"/>
        <end position="171"/>
    </location>
</feature>